<evidence type="ECO:0000256" key="9">
    <source>
        <dbReference type="ARBA" id="ARBA00023136"/>
    </source>
</evidence>
<dbReference type="AlphaFoldDB" id="A0A226E295"/>
<evidence type="ECO:0000256" key="7">
    <source>
        <dbReference type="ARBA" id="ARBA00023053"/>
    </source>
</evidence>
<dbReference type="EMBL" id="LNIX01000007">
    <property type="protein sequence ID" value="OXA51865.1"/>
    <property type="molecule type" value="Genomic_DNA"/>
</dbReference>
<keyword evidence="4 12" id="KW-0894">Sodium channel</keyword>
<gene>
    <name evidence="14" type="ORF">Fcan01_13005</name>
</gene>
<keyword evidence="7" id="KW-0915">Sodium</keyword>
<reference evidence="14 15" key="1">
    <citation type="submission" date="2015-12" db="EMBL/GenBank/DDBJ databases">
        <title>The genome of Folsomia candida.</title>
        <authorList>
            <person name="Faddeeva A."/>
            <person name="Derks M.F."/>
            <person name="Anvar Y."/>
            <person name="Smit S."/>
            <person name="Van Straalen N."/>
            <person name="Roelofs D."/>
        </authorList>
    </citation>
    <scope>NUCLEOTIDE SEQUENCE [LARGE SCALE GENOMIC DNA]</scope>
    <source>
        <strain evidence="14 15">VU population</strain>
        <tissue evidence="14">Whole body</tissue>
    </source>
</reference>
<evidence type="ECO:0000256" key="3">
    <source>
        <dbReference type="ARBA" id="ARBA00022448"/>
    </source>
</evidence>
<accession>A0A226E295</accession>
<evidence type="ECO:0000313" key="14">
    <source>
        <dbReference type="EMBL" id="OXA51865.1"/>
    </source>
</evidence>
<dbReference type="Pfam" id="PF00858">
    <property type="entry name" value="ASC"/>
    <property type="match status" value="1"/>
</dbReference>
<comment type="similarity">
    <text evidence="2 12">Belongs to the amiloride-sensitive sodium channel (TC 1.A.6) family.</text>
</comment>
<protein>
    <submittedName>
        <fullName evidence="14">Pickpocket protein 28</fullName>
    </submittedName>
</protein>
<feature type="transmembrane region" description="Helical" evidence="13">
    <location>
        <begin position="83"/>
        <end position="101"/>
    </location>
</feature>
<name>A0A226E295_FOLCA</name>
<comment type="caution">
    <text evidence="14">The sequence shown here is derived from an EMBL/GenBank/DDBJ whole genome shotgun (WGS) entry which is preliminary data.</text>
</comment>
<keyword evidence="10 12" id="KW-0739">Sodium transport</keyword>
<dbReference type="InterPro" id="IPR001873">
    <property type="entry name" value="ENaC"/>
</dbReference>
<proteinExistence type="inferred from homology"/>
<evidence type="ECO:0000256" key="12">
    <source>
        <dbReference type="RuleBase" id="RU000679"/>
    </source>
</evidence>
<keyword evidence="15" id="KW-1185">Reference proteome</keyword>
<evidence type="ECO:0000256" key="2">
    <source>
        <dbReference type="ARBA" id="ARBA00007193"/>
    </source>
</evidence>
<dbReference type="Proteomes" id="UP000198287">
    <property type="component" value="Unassembled WGS sequence"/>
</dbReference>
<keyword evidence="8 12" id="KW-0406">Ion transport</keyword>
<evidence type="ECO:0000256" key="8">
    <source>
        <dbReference type="ARBA" id="ARBA00023065"/>
    </source>
</evidence>
<keyword evidence="6 13" id="KW-1133">Transmembrane helix</keyword>
<evidence type="ECO:0000256" key="13">
    <source>
        <dbReference type="SAM" id="Phobius"/>
    </source>
</evidence>
<sequence length="245" mass="28428">MSTLEKKRDKIMEKELYGFYAKNILLHDNYVQKIESVQKHGIFSRIWNWKPQKDYLALQLFREWSIHGVKFIVQPKRHICERIFWGIAVLCCTGVAGYFSYKVVEKYNSSPVIVSFQPSQTSVSEVPFPAVTICNVNHFKRSVLEASIRKVQEAARNNADPKTVEDDVILLKMLDHICDATQSFSAKFNFSIGDATVDLDANNKNLEKYWSQWDKLSVEELYQPAHMQSLNSVIFYRADTLLDFN</sequence>
<evidence type="ECO:0000256" key="5">
    <source>
        <dbReference type="ARBA" id="ARBA00022692"/>
    </source>
</evidence>
<dbReference type="PANTHER" id="PTHR11690:SF243">
    <property type="entry name" value="PICKPOCKET 12-RELATED"/>
    <property type="match status" value="1"/>
</dbReference>
<evidence type="ECO:0000313" key="15">
    <source>
        <dbReference type="Proteomes" id="UP000198287"/>
    </source>
</evidence>
<keyword evidence="9 13" id="KW-0472">Membrane</keyword>
<evidence type="ECO:0000256" key="10">
    <source>
        <dbReference type="ARBA" id="ARBA00023201"/>
    </source>
</evidence>
<dbReference type="OrthoDB" id="6021021at2759"/>
<comment type="subcellular location">
    <subcellularLocation>
        <location evidence="1">Membrane</location>
        <topology evidence="1">Multi-pass membrane protein</topology>
    </subcellularLocation>
</comment>
<keyword evidence="3 12" id="KW-0813">Transport</keyword>
<evidence type="ECO:0000256" key="11">
    <source>
        <dbReference type="ARBA" id="ARBA00023303"/>
    </source>
</evidence>
<evidence type="ECO:0000256" key="4">
    <source>
        <dbReference type="ARBA" id="ARBA00022461"/>
    </source>
</evidence>
<evidence type="ECO:0000256" key="1">
    <source>
        <dbReference type="ARBA" id="ARBA00004141"/>
    </source>
</evidence>
<keyword evidence="11 12" id="KW-0407">Ion channel</keyword>
<evidence type="ECO:0000256" key="6">
    <source>
        <dbReference type="ARBA" id="ARBA00022989"/>
    </source>
</evidence>
<keyword evidence="5 12" id="KW-0812">Transmembrane</keyword>
<organism evidence="14 15">
    <name type="scientific">Folsomia candida</name>
    <name type="common">Springtail</name>
    <dbReference type="NCBI Taxonomy" id="158441"/>
    <lineage>
        <taxon>Eukaryota</taxon>
        <taxon>Metazoa</taxon>
        <taxon>Ecdysozoa</taxon>
        <taxon>Arthropoda</taxon>
        <taxon>Hexapoda</taxon>
        <taxon>Collembola</taxon>
        <taxon>Entomobryomorpha</taxon>
        <taxon>Isotomoidea</taxon>
        <taxon>Isotomidae</taxon>
        <taxon>Proisotominae</taxon>
        <taxon>Folsomia</taxon>
    </lineage>
</organism>
<dbReference type="GO" id="GO:0005886">
    <property type="term" value="C:plasma membrane"/>
    <property type="evidence" value="ECO:0007669"/>
    <property type="project" value="TreeGrafter"/>
</dbReference>
<dbReference type="PANTHER" id="PTHR11690">
    <property type="entry name" value="AMILORIDE-SENSITIVE SODIUM CHANNEL-RELATED"/>
    <property type="match status" value="1"/>
</dbReference>
<dbReference type="GO" id="GO:0015280">
    <property type="term" value="F:ligand-gated sodium channel activity"/>
    <property type="evidence" value="ECO:0007669"/>
    <property type="project" value="TreeGrafter"/>
</dbReference>